<reference evidence="3 4" key="1">
    <citation type="submission" date="2019-09" db="EMBL/GenBank/DDBJ databases">
        <title>Whole genome sequences of isolates from the Mars Exploration Rovers.</title>
        <authorList>
            <person name="Seuylemezian A."/>
            <person name="Vaishampayan P."/>
        </authorList>
    </citation>
    <scope>NUCLEOTIDE SEQUENCE [LARGE SCALE GENOMIC DNA]</scope>
    <source>
        <strain evidence="3 4">MER_TA_151</strain>
    </source>
</reference>
<evidence type="ECO:0000259" key="2">
    <source>
        <dbReference type="Pfam" id="PF02709"/>
    </source>
</evidence>
<evidence type="ECO:0000256" key="1">
    <source>
        <dbReference type="ARBA" id="ARBA00022679"/>
    </source>
</evidence>
<dbReference type="Pfam" id="PF02709">
    <property type="entry name" value="Glyco_transf_7C"/>
    <property type="match status" value="1"/>
</dbReference>
<name>A0A5J5HJ26_9BACI</name>
<organism evidence="3 4">
    <name type="scientific">Niallia endozanthoxylica</name>
    <dbReference type="NCBI Taxonomy" id="2036016"/>
    <lineage>
        <taxon>Bacteria</taxon>
        <taxon>Bacillati</taxon>
        <taxon>Bacillota</taxon>
        <taxon>Bacilli</taxon>
        <taxon>Bacillales</taxon>
        <taxon>Bacillaceae</taxon>
        <taxon>Niallia</taxon>
    </lineage>
</organism>
<dbReference type="GO" id="GO:0016740">
    <property type="term" value="F:transferase activity"/>
    <property type="evidence" value="ECO:0007669"/>
    <property type="project" value="UniProtKB-KW"/>
</dbReference>
<evidence type="ECO:0000313" key="4">
    <source>
        <dbReference type="Proteomes" id="UP000326671"/>
    </source>
</evidence>
<dbReference type="EMBL" id="VYKL01000031">
    <property type="protein sequence ID" value="KAA9019494.1"/>
    <property type="molecule type" value="Genomic_DNA"/>
</dbReference>
<dbReference type="AlphaFoldDB" id="A0A5J5HJ26"/>
<dbReference type="Gene3D" id="3.90.550.10">
    <property type="entry name" value="Spore Coat Polysaccharide Biosynthesis Protein SpsA, Chain A"/>
    <property type="match status" value="1"/>
</dbReference>
<dbReference type="SUPFAM" id="SSF53448">
    <property type="entry name" value="Nucleotide-diphospho-sugar transferases"/>
    <property type="match status" value="1"/>
</dbReference>
<evidence type="ECO:0000313" key="3">
    <source>
        <dbReference type="EMBL" id="KAA9019494.1"/>
    </source>
</evidence>
<dbReference type="OrthoDB" id="9801954at2"/>
<dbReference type="InterPro" id="IPR029044">
    <property type="entry name" value="Nucleotide-diphossugar_trans"/>
</dbReference>
<sequence length="231" mass="26886">MFEQISILIPFKEDNGIRSETLQWVIRFYQNVIPEAEICIGENDDKIFNRCKAINAAAEKASRNVFVLADADVIYDPDLLVESVLSLQKAPWVIPFNRILDISQKKTEEILKIEPSWPLSLTNENYSEFKIDKLFAGKLNVLSREAFEKVGGYDEQFLGWGCEDDAFLLAMNTLSGQFINMNRPIYHFWHPFVGADNNPYYRKNLKRLSRYQQANGNPIRMQKLIRNNRTR</sequence>
<dbReference type="Proteomes" id="UP000326671">
    <property type="component" value="Unassembled WGS sequence"/>
</dbReference>
<comment type="caution">
    <text evidence="3">The sequence shown here is derived from an EMBL/GenBank/DDBJ whole genome shotgun (WGS) entry which is preliminary data.</text>
</comment>
<keyword evidence="1 3" id="KW-0808">Transferase</keyword>
<dbReference type="RefSeq" id="WP_150441651.1">
    <property type="nucleotide sequence ID" value="NZ_VYKL01000031.1"/>
</dbReference>
<dbReference type="InterPro" id="IPR027791">
    <property type="entry name" value="Galactosyl_T_C"/>
</dbReference>
<gene>
    <name evidence="3" type="ORF">F4V44_19280</name>
</gene>
<proteinExistence type="predicted"/>
<accession>A0A5J5HJ26</accession>
<keyword evidence="4" id="KW-1185">Reference proteome</keyword>
<protein>
    <submittedName>
        <fullName evidence="3">Glycosyltransferase</fullName>
    </submittedName>
</protein>
<feature type="domain" description="Galactosyltransferase C-terminal" evidence="2">
    <location>
        <begin position="132"/>
        <end position="169"/>
    </location>
</feature>